<dbReference type="Proteomes" id="UP000254968">
    <property type="component" value="Unassembled WGS sequence"/>
</dbReference>
<evidence type="ECO:0000313" key="2">
    <source>
        <dbReference type="Proteomes" id="UP000254968"/>
    </source>
</evidence>
<dbReference type="EMBL" id="UGNV01000001">
    <property type="protein sequence ID" value="STX29212.1"/>
    <property type="molecule type" value="Genomic_DNA"/>
</dbReference>
<sequence>MVILILNQEYEAFLFGNYVMETLTNGVIKTKDMGTLASQYLTGIDLRLDLPKLARETNPQNLLNVFNELEKTQYEERSRG</sequence>
<organism evidence="1 2">
    <name type="scientific">Legionella beliardensis</name>
    <dbReference type="NCBI Taxonomy" id="91822"/>
    <lineage>
        <taxon>Bacteria</taxon>
        <taxon>Pseudomonadati</taxon>
        <taxon>Pseudomonadota</taxon>
        <taxon>Gammaproteobacteria</taxon>
        <taxon>Legionellales</taxon>
        <taxon>Legionellaceae</taxon>
        <taxon>Legionella</taxon>
    </lineage>
</organism>
<evidence type="ECO:0000313" key="1">
    <source>
        <dbReference type="EMBL" id="STX29212.1"/>
    </source>
</evidence>
<accession>A0A378I2P4</accession>
<reference evidence="1 2" key="1">
    <citation type="submission" date="2018-06" db="EMBL/GenBank/DDBJ databases">
        <authorList>
            <consortium name="Pathogen Informatics"/>
            <person name="Doyle S."/>
        </authorList>
    </citation>
    <scope>NUCLEOTIDE SEQUENCE [LARGE SCALE GENOMIC DNA]</scope>
    <source>
        <strain evidence="1 2">NCTC13315</strain>
    </source>
</reference>
<keyword evidence="2" id="KW-1185">Reference proteome</keyword>
<dbReference type="RefSeq" id="WP_218019043.1">
    <property type="nucleotide sequence ID" value="NZ_UGNV01000001.1"/>
</dbReference>
<dbReference type="AlphaFoldDB" id="A0A378I2P4"/>
<protein>
    <submittedName>
        <fullName evidence="1">Uncharacterized protein</fullName>
    </submittedName>
</protein>
<gene>
    <name evidence="1" type="ORF">NCTC13315_01750</name>
</gene>
<proteinExistence type="predicted"/>
<name>A0A378I2P4_9GAMM</name>